<sequence>MKKNIYVYFFMILVFCYAVNSFAEDKIYVEPNRIIVLNSGIFVEYNDVTVQVDSIHCDDQGIFLINSAIQSPQELVCGRCYSHNWPWEDTCYYCRKNRFEN</sequence>
<accession>A0A0C1EHJ0</accession>
<gene>
    <name evidence="2" type="ORF">DB43_AU00010</name>
</gene>
<feature type="transmembrane region" description="Helical" evidence="1">
    <location>
        <begin position="6"/>
        <end position="23"/>
    </location>
</feature>
<dbReference type="RefSeq" id="WP_013924380.1">
    <property type="nucleotide sequence ID" value="NZ_JSAM01000131.1"/>
</dbReference>
<evidence type="ECO:0000313" key="2">
    <source>
        <dbReference type="EMBL" id="KIA76094.1"/>
    </source>
</evidence>
<dbReference type="Proteomes" id="UP000031307">
    <property type="component" value="Unassembled WGS sequence"/>
</dbReference>
<keyword evidence="1" id="KW-0472">Membrane</keyword>
<proteinExistence type="predicted"/>
<keyword evidence="1" id="KW-0812">Transmembrane</keyword>
<evidence type="ECO:0008006" key="4">
    <source>
        <dbReference type="Google" id="ProtNLM"/>
    </source>
</evidence>
<organism evidence="2 3">
    <name type="scientific">Parachlamydia acanthamoebae</name>
    <dbReference type="NCBI Taxonomy" id="83552"/>
    <lineage>
        <taxon>Bacteria</taxon>
        <taxon>Pseudomonadati</taxon>
        <taxon>Chlamydiota</taxon>
        <taxon>Chlamydiia</taxon>
        <taxon>Parachlamydiales</taxon>
        <taxon>Parachlamydiaceae</taxon>
        <taxon>Parachlamydia</taxon>
    </lineage>
</organism>
<dbReference type="AlphaFoldDB" id="A0A0C1EHJ0"/>
<keyword evidence="1" id="KW-1133">Transmembrane helix</keyword>
<evidence type="ECO:0000256" key="1">
    <source>
        <dbReference type="SAM" id="Phobius"/>
    </source>
</evidence>
<protein>
    <recommendedName>
        <fullName evidence="4">RanBP2-type domain-containing protein</fullName>
    </recommendedName>
</protein>
<name>A0A0C1EHJ0_9BACT</name>
<evidence type="ECO:0000313" key="3">
    <source>
        <dbReference type="Proteomes" id="UP000031307"/>
    </source>
</evidence>
<reference evidence="2 3" key="1">
    <citation type="journal article" date="2014" name="Mol. Biol. Evol.">
        <title>Massive expansion of Ubiquitination-related gene families within the Chlamydiae.</title>
        <authorList>
            <person name="Domman D."/>
            <person name="Collingro A."/>
            <person name="Lagkouvardos I."/>
            <person name="Gehre L."/>
            <person name="Weinmaier T."/>
            <person name="Rattei T."/>
            <person name="Subtil A."/>
            <person name="Horn M."/>
        </authorList>
    </citation>
    <scope>NUCLEOTIDE SEQUENCE [LARGE SCALE GENOMIC DNA]</scope>
    <source>
        <strain evidence="2 3">OEW1</strain>
    </source>
</reference>
<dbReference type="EMBL" id="JSAM01000131">
    <property type="protein sequence ID" value="KIA76094.1"/>
    <property type="molecule type" value="Genomic_DNA"/>
</dbReference>
<comment type="caution">
    <text evidence="2">The sequence shown here is derived from an EMBL/GenBank/DDBJ whole genome shotgun (WGS) entry which is preliminary data.</text>
</comment>